<dbReference type="InterPro" id="IPR014044">
    <property type="entry name" value="CAP_dom"/>
</dbReference>
<keyword evidence="4" id="KW-1185">Reference proteome</keyword>
<evidence type="ECO:0000313" key="3">
    <source>
        <dbReference type="EMBL" id="RWS21500.1"/>
    </source>
</evidence>
<dbReference type="EMBL" id="NCKV01011973">
    <property type="protein sequence ID" value="RWS21500.1"/>
    <property type="molecule type" value="Genomic_DNA"/>
</dbReference>
<feature type="domain" description="SCP" evidence="2">
    <location>
        <begin position="22"/>
        <end position="155"/>
    </location>
</feature>
<dbReference type="Pfam" id="PF00188">
    <property type="entry name" value="CAP"/>
    <property type="match status" value="1"/>
</dbReference>
<organism evidence="3 4">
    <name type="scientific">Leptotrombidium deliense</name>
    <dbReference type="NCBI Taxonomy" id="299467"/>
    <lineage>
        <taxon>Eukaryota</taxon>
        <taxon>Metazoa</taxon>
        <taxon>Ecdysozoa</taxon>
        <taxon>Arthropoda</taxon>
        <taxon>Chelicerata</taxon>
        <taxon>Arachnida</taxon>
        <taxon>Acari</taxon>
        <taxon>Acariformes</taxon>
        <taxon>Trombidiformes</taxon>
        <taxon>Prostigmata</taxon>
        <taxon>Anystina</taxon>
        <taxon>Parasitengona</taxon>
        <taxon>Trombiculoidea</taxon>
        <taxon>Trombiculidae</taxon>
        <taxon>Leptotrombidium</taxon>
    </lineage>
</organism>
<accession>A0A443S1U9</accession>
<dbReference type="InterPro" id="IPR035940">
    <property type="entry name" value="CAP_sf"/>
</dbReference>
<comment type="caution">
    <text evidence="3">The sequence shown here is derived from an EMBL/GenBank/DDBJ whole genome shotgun (WGS) entry which is preliminary data.</text>
</comment>
<dbReference type="Proteomes" id="UP000288716">
    <property type="component" value="Unassembled WGS sequence"/>
</dbReference>
<evidence type="ECO:0000259" key="2">
    <source>
        <dbReference type="SMART" id="SM00198"/>
    </source>
</evidence>
<dbReference type="PANTHER" id="PTHR10334">
    <property type="entry name" value="CYSTEINE-RICH SECRETORY PROTEIN-RELATED"/>
    <property type="match status" value="1"/>
</dbReference>
<dbReference type="STRING" id="299467.A0A443S1U9"/>
<dbReference type="PROSITE" id="PS01009">
    <property type="entry name" value="CRISP_1"/>
    <property type="match status" value="1"/>
</dbReference>
<name>A0A443S1U9_9ACAR</name>
<keyword evidence="1" id="KW-0732">Signal</keyword>
<dbReference type="PRINTS" id="PR00837">
    <property type="entry name" value="V5TPXLIKE"/>
</dbReference>
<feature type="signal peptide" evidence="1">
    <location>
        <begin position="1"/>
        <end position="17"/>
    </location>
</feature>
<dbReference type="AlphaFoldDB" id="A0A443S1U9"/>
<dbReference type="SMART" id="SM00198">
    <property type="entry name" value="SCP"/>
    <property type="match status" value="1"/>
</dbReference>
<dbReference type="SUPFAM" id="SSF55797">
    <property type="entry name" value="PR-1-like"/>
    <property type="match status" value="1"/>
</dbReference>
<sequence length="164" mass="17976">MKAAIAFLTVLVASVTGDIDPTWLNTCLVAHNNFRAQFGYPALQINQSYCDFTEQRAQAQVPDCNLSHAGLGDANLGENLAAGHEDCAETVKQWTDEAANYNDGRSPGFYMDTGHYTQVVWKSTSTLCCAVVSAPQCPYKYFTACNYYTPGNYEGQFEDNVPSS</sequence>
<dbReference type="InterPro" id="IPR018244">
    <property type="entry name" value="Allrgn_V5/Tpx1_CS"/>
</dbReference>
<protein>
    <recommendedName>
        <fullName evidence="2">SCP domain-containing protein</fullName>
    </recommendedName>
</protein>
<evidence type="ECO:0000256" key="1">
    <source>
        <dbReference type="SAM" id="SignalP"/>
    </source>
</evidence>
<reference evidence="3 4" key="1">
    <citation type="journal article" date="2018" name="Gigascience">
        <title>Genomes of trombidid mites reveal novel predicted allergens and laterally-transferred genes associated with secondary metabolism.</title>
        <authorList>
            <person name="Dong X."/>
            <person name="Chaisiri K."/>
            <person name="Xia D."/>
            <person name="Armstrong S.D."/>
            <person name="Fang Y."/>
            <person name="Donnelly M.J."/>
            <person name="Kadowaki T."/>
            <person name="McGarry J.W."/>
            <person name="Darby A.C."/>
            <person name="Makepeace B.L."/>
        </authorList>
    </citation>
    <scope>NUCLEOTIDE SEQUENCE [LARGE SCALE GENOMIC DNA]</scope>
    <source>
        <strain evidence="3">UoL-UT</strain>
    </source>
</reference>
<proteinExistence type="predicted"/>
<evidence type="ECO:0000313" key="4">
    <source>
        <dbReference type="Proteomes" id="UP000288716"/>
    </source>
</evidence>
<dbReference type="VEuPathDB" id="VectorBase:LDEU010540"/>
<dbReference type="Gene3D" id="3.40.33.10">
    <property type="entry name" value="CAP"/>
    <property type="match status" value="1"/>
</dbReference>
<dbReference type="InterPro" id="IPR001283">
    <property type="entry name" value="CRISP-related"/>
</dbReference>
<gene>
    <name evidence="3" type="ORF">B4U80_05202</name>
</gene>
<dbReference type="GO" id="GO:0005576">
    <property type="term" value="C:extracellular region"/>
    <property type="evidence" value="ECO:0007669"/>
    <property type="project" value="InterPro"/>
</dbReference>
<feature type="chain" id="PRO_5019532113" description="SCP domain-containing protein" evidence="1">
    <location>
        <begin position="18"/>
        <end position="164"/>
    </location>
</feature>
<dbReference type="OrthoDB" id="337038at2759"/>